<protein>
    <submittedName>
        <fullName evidence="6">Alpha-glucan phosphorylase</fullName>
    </submittedName>
</protein>
<evidence type="ECO:0000256" key="1">
    <source>
        <dbReference type="ARBA" id="ARBA00001275"/>
    </source>
</evidence>
<comment type="similarity">
    <text evidence="2">Belongs to the glycogen phosphorylase family.</text>
</comment>
<dbReference type="InterPro" id="IPR024517">
    <property type="entry name" value="Glycogen_phosphorylase_DUF3417"/>
</dbReference>
<dbReference type="InterPro" id="IPR011834">
    <property type="entry name" value="Agluc_phsphrylas"/>
</dbReference>
<dbReference type="GO" id="GO:0005975">
    <property type="term" value="P:carbohydrate metabolic process"/>
    <property type="evidence" value="ECO:0007669"/>
    <property type="project" value="InterPro"/>
</dbReference>
<dbReference type="PANTHER" id="PTHR42655">
    <property type="entry name" value="GLYCOGEN PHOSPHORYLASE"/>
    <property type="match status" value="1"/>
</dbReference>
<dbReference type="Pfam" id="PF11897">
    <property type="entry name" value="DUF3417"/>
    <property type="match status" value="1"/>
</dbReference>
<dbReference type="NCBIfam" id="TIGR02094">
    <property type="entry name" value="more_P_ylases"/>
    <property type="match status" value="1"/>
</dbReference>
<sequence>MPKAFNTFQVKATLPEELNRLTDLAFNLYWTWNHEAIELFHRLDRDLWDLTNHNPIKMLGKIKQERFNQIIQDDGFMAHLDRAYNQLQQYMNGSTWFASKYGKVDAPAIAYFSMEYGLSECLPIYSGGLGILAGDHMKSASELGLPLVGIGLMYQQGYFQQYLNADGWQQETYPDNDFYNLPIKLEVDQEGSPIVVQVQFPGRVVSCYVWRVQVGRVALLLLDTNTPENSYDDRKITYQLYGGNQETRIQQELILGIGGMLALRKLGYHVKVCHMNEGHAGFMSFERIRHRKEKDGLSTEEATEIVKSGTIFTTHTPVPAGIDIFQLSTVNKYIHNLSQLSDIDNEFFVSFGRENPNDHREPLNMALMALRTTAYANGVSRLHGEVSKKMWHFIWPNIPEEEVPIGYVTNGIHTNSWISKEMSELLLRYLGPDWHRKPADQSIWDRVERIPDVELWRVHERRRERLVAFTRRRLVEQLKRRGASAKELDDAMETLNPEALTIGFARRFATYKRATLLLKDLNRLKKILGNHMMPVQFIFAGKAHPKDNAGKEFIKELIHFARQNDVRKHFVFLENYDISIARYLVQGVDVWLNNPQRPMEASGTSGMKVIPNGGLNFSVLDGWWCEGYDTDTGWAIGAGEQYHDPEYQDEVESKDLYDVLENEIMPLFYDLGSDGLPRGWIAKMKASMTKLSPVFSTNRMVQEYTEKFYLRAIDNWQKLSADNFAKTKTLVQWKQIIRDNWHDVKIVKTFQEKGKAKVGMSMKVDAEVHLGALKPEDVVVQIYSGPLDGDYNIVESVIENMKCVETLEDANYRYEGHIPCNESGQFGYSVRVLPDHPDMIDHFGLEMMHWIGEFQGGRSHHTAEALKVPSEEFVS</sequence>
<gene>
    <name evidence="6" type="ORF">CEE37_10310</name>
</gene>
<dbReference type="PANTHER" id="PTHR42655:SF1">
    <property type="entry name" value="GLYCOGEN PHOSPHORYLASE"/>
    <property type="match status" value="1"/>
</dbReference>
<comment type="catalytic activity">
    <reaction evidence="1">
        <text>[(1-&gt;4)-alpha-D-glucosyl](n) + phosphate = [(1-&gt;4)-alpha-D-glucosyl](n-1) + alpha-D-glucose 1-phosphate</text>
        <dbReference type="Rhea" id="RHEA:41732"/>
        <dbReference type="Rhea" id="RHEA-COMP:9584"/>
        <dbReference type="Rhea" id="RHEA-COMP:9586"/>
        <dbReference type="ChEBI" id="CHEBI:15444"/>
        <dbReference type="ChEBI" id="CHEBI:43474"/>
        <dbReference type="ChEBI" id="CHEBI:58601"/>
        <dbReference type="EC" id="2.4.1.1"/>
    </reaction>
</comment>
<dbReference type="SUPFAM" id="SSF53756">
    <property type="entry name" value="UDP-Glycosyltransferase/glycogen phosphorylase"/>
    <property type="match status" value="1"/>
</dbReference>
<dbReference type="EMBL" id="NJBN01000006">
    <property type="protein sequence ID" value="TKJ40119.1"/>
    <property type="molecule type" value="Genomic_DNA"/>
</dbReference>
<reference evidence="6 7" key="1">
    <citation type="submission" date="2017-06" db="EMBL/GenBank/DDBJ databases">
        <title>Novel microbial phyla capable of carbon fixation and sulfur reduction in deep-sea sediments.</title>
        <authorList>
            <person name="Huang J."/>
            <person name="Baker B."/>
            <person name="Wang Y."/>
        </authorList>
    </citation>
    <scope>NUCLEOTIDE SEQUENCE [LARGE SCALE GENOMIC DNA]</scope>
    <source>
        <strain evidence="6">B3_LCP</strain>
    </source>
</reference>
<dbReference type="Proteomes" id="UP000319619">
    <property type="component" value="Unassembled WGS sequence"/>
</dbReference>
<dbReference type="InterPro" id="IPR052182">
    <property type="entry name" value="Glycogen/Maltodextrin_Phosph"/>
</dbReference>
<evidence type="ECO:0000313" key="6">
    <source>
        <dbReference type="EMBL" id="TKJ40119.1"/>
    </source>
</evidence>
<evidence type="ECO:0000256" key="3">
    <source>
        <dbReference type="ARBA" id="ARBA00022533"/>
    </source>
</evidence>
<comment type="caution">
    <text evidence="6">The sequence shown here is derived from an EMBL/GenBank/DDBJ whole genome shotgun (WGS) entry which is preliminary data.</text>
</comment>
<accession>A0A532UZ11</accession>
<dbReference type="Gene3D" id="3.40.50.2000">
    <property type="entry name" value="Glycogen Phosphorylase B"/>
    <property type="match status" value="3"/>
</dbReference>
<dbReference type="GO" id="GO:0008184">
    <property type="term" value="F:glycogen phosphorylase activity"/>
    <property type="evidence" value="ECO:0007669"/>
    <property type="project" value="InterPro"/>
</dbReference>
<dbReference type="AlphaFoldDB" id="A0A532UZ11"/>
<organism evidence="6 7">
    <name type="scientific">candidate division LCP-89 bacterium B3_LCP</name>
    <dbReference type="NCBI Taxonomy" id="2012998"/>
    <lineage>
        <taxon>Bacteria</taxon>
        <taxon>Pseudomonadati</taxon>
        <taxon>Bacteria division LCP-89</taxon>
    </lineage>
</organism>
<evidence type="ECO:0000259" key="5">
    <source>
        <dbReference type="Pfam" id="PF11897"/>
    </source>
</evidence>
<dbReference type="InterPro" id="IPR000811">
    <property type="entry name" value="Glyco_trans_35"/>
</dbReference>
<evidence type="ECO:0000256" key="2">
    <source>
        <dbReference type="ARBA" id="ARBA00006047"/>
    </source>
</evidence>
<dbReference type="GO" id="GO:0030170">
    <property type="term" value="F:pyridoxal phosphate binding"/>
    <property type="evidence" value="ECO:0007669"/>
    <property type="project" value="InterPro"/>
</dbReference>
<feature type="modified residue" description="N6-(pyridoxal phosphate)lysine" evidence="4">
    <location>
        <position position="608"/>
    </location>
</feature>
<keyword evidence="3" id="KW-0021">Allosteric enzyme</keyword>
<evidence type="ECO:0000313" key="7">
    <source>
        <dbReference type="Proteomes" id="UP000319619"/>
    </source>
</evidence>
<proteinExistence type="inferred from homology"/>
<name>A0A532UZ11_UNCL8</name>
<feature type="domain" description="DUF3417" evidence="5">
    <location>
        <begin position="14"/>
        <end position="122"/>
    </location>
</feature>
<evidence type="ECO:0000256" key="4">
    <source>
        <dbReference type="PIRSR" id="PIRSR000460-1"/>
    </source>
</evidence>
<keyword evidence="4" id="KW-0663">Pyridoxal phosphate</keyword>
<dbReference type="Pfam" id="PF00343">
    <property type="entry name" value="Phosphorylase"/>
    <property type="match status" value="2"/>
</dbReference>
<dbReference type="PIRSF" id="PIRSF000460">
    <property type="entry name" value="Pprylas_GlgP"/>
    <property type="match status" value="1"/>
</dbReference>